<comment type="caution">
    <text evidence="3">The sequence shown here is derived from an EMBL/GenBank/DDBJ whole genome shotgun (WGS) entry which is preliminary data.</text>
</comment>
<feature type="region of interest" description="Disordered" evidence="2">
    <location>
        <begin position="581"/>
        <end position="604"/>
    </location>
</feature>
<name>A0A430Q8D0_SCHBO</name>
<evidence type="ECO:0000313" key="4">
    <source>
        <dbReference type="Proteomes" id="UP000290809"/>
    </source>
</evidence>
<dbReference type="EMBL" id="QMKO01002324">
    <property type="protein sequence ID" value="RTG83896.1"/>
    <property type="molecule type" value="Genomic_DNA"/>
</dbReference>
<dbReference type="STRING" id="6184.A0A430Q8D0"/>
<dbReference type="Gene3D" id="2.30.30.40">
    <property type="entry name" value="SH3 Domains"/>
    <property type="match status" value="1"/>
</dbReference>
<gene>
    <name evidence="3" type="ORF">DC041_0005442</name>
</gene>
<feature type="region of interest" description="Disordered" evidence="2">
    <location>
        <begin position="993"/>
        <end position="1035"/>
    </location>
</feature>
<dbReference type="Gene3D" id="1.20.1270.60">
    <property type="entry name" value="Arfaptin homology (AH) domain/BAR domain"/>
    <property type="match status" value="1"/>
</dbReference>
<feature type="region of interest" description="Disordered" evidence="2">
    <location>
        <begin position="396"/>
        <end position="415"/>
    </location>
</feature>
<reference evidence="3 4" key="1">
    <citation type="journal article" date="2019" name="PLoS Pathog.">
        <title>Genome sequence of the bovine parasite Schistosoma bovis Tanzania.</title>
        <authorList>
            <person name="Oey H."/>
            <person name="Zakrzewski M."/>
            <person name="Gobert G."/>
            <person name="Gravermann K."/>
            <person name="Stoye J."/>
            <person name="Jones M."/>
            <person name="Mcmanus D."/>
            <person name="Krause L."/>
        </authorList>
    </citation>
    <scope>NUCLEOTIDE SEQUENCE [LARGE SCALE GENOMIC DNA]</scope>
    <source>
        <strain evidence="3 4">TAN1997</strain>
    </source>
</reference>
<dbReference type="CDD" id="cd07653">
    <property type="entry name" value="F-BAR_CIP4-like"/>
    <property type="match status" value="1"/>
</dbReference>
<dbReference type="Proteomes" id="UP000290809">
    <property type="component" value="Unassembled WGS sequence"/>
</dbReference>
<organism evidence="3 4">
    <name type="scientific">Schistosoma bovis</name>
    <name type="common">Blood fluke</name>
    <dbReference type="NCBI Taxonomy" id="6184"/>
    <lineage>
        <taxon>Eukaryota</taxon>
        <taxon>Metazoa</taxon>
        <taxon>Spiralia</taxon>
        <taxon>Lophotrochozoa</taxon>
        <taxon>Platyhelminthes</taxon>
        <taxon>Trematoda</taxon>
        <taxon>Digenea</taxon>
        <taxon>Strigeidida</taxon>
        <taxon>Schistosomatoidea</taxon>
        <taxon>Schistosomatidae</taxon>
        <taxon>Schistosoma</taxon>
    </lineage>
</organism>
<dbReference type="PANTHER" id="PTHR15735">
    <property type="entry name" value="FCH AND DOUBLE SH3 DOMAINS PROTEIN"/>
    <property type="match status" value="1"/>
</dbReference>
<feature type="compositionally biased region" description="Polar residues" evidence="2">
    <location>
        <begin position="1012"/>
        <end position="1035"/>
    </location>
</feature>
<feature type="compositionally biased region" description="Polar residues" evidence="2">
    <location>
        <begin position="587"/>
        <end position="597"/>
    </location>
</feature>
<evidence type="ECO:0000256" key="2">
    <source>
        <dbReference type="SAM" id="MobiDB-lite"/>
    </source>
</evidence>
<feature type="compositionally biased region" description="Polar residues" evidence="2">
    <location>
        <begin position="765"/>
        <end position="781"/>
    </location>
</feature>
<dbReference type="SUPFAM" id="SSF50044">
    <property type="entry name" value="SH3-domain"/>
    <property type="match status" value="1"/>
</dbReference>
<feature type="region of interest" description="Disordered" evidence="2">
    <location>
        <begin position="737"/>
        <end position="781"/>
    </location>
</feature>
<dbReference type="PANTHER" id="PTHR15735:SF12">
    <property type="entry name" value="CDC42-INTERACTING PROTEIN 4, ISOFORM B"/>
    <property type="match status" value="1"/>
</dbReference>
<protein>
    <submittedName>
        <fullName evidence="3">Formin-binding protein 1</fullName>
    </submittedName>
</protein>
<accession>A0A430Q8D0</accession>
<dbReference type="AlphaFoldDB" id="A0A430Q8D0"/>
<dbReference type="SUPFAM" id="SSF103657">
    <property type="entry name" value="BAR/IMD domain-like"/>
    <property type="match status" value="1"/>
</dbReference>
<dbReference type="InterPro" id="IPR036028">
    <property type="entry name" value="SH3-like_dom_sf"/>
</dbReference>
<feature type="compositionally biased region" description="Low complexity" evidence="2">
    <location>
        <begin position="669"/>
        <end position="680"/>
    </location>
</feature>
<sequence length="1065" mass="119865">MSSWVSIWDQATNYIKYHDIGINLHERLYKFLVDFAKLQKEAFIAQKRLCEKHLSDAQKYFGVSNSYVSFFNELVQIVQHIVDAENLISCSFEIHAGSEGKSIIEDERRQLKRWKNERSKLSNELKSQTRIIDDEIKRYRDKYRDMIKAKEDYERINADQSHSQFDVEKALNYARLKEIDFERARKDYSAALNQFNLYRQDYYFRCLPSWAQVGKSLEVERYARTQSLINILYERLRVAIDRMNNVCDEFKSVCTHLNSDQDSKEIIEYLQSNNPPPGDIAFVDLYSSAVNNSTIPSTVKQSTYAKPQRTNSSEPIYSSGSVVLPPNFHCSVWAADNAALESSKQCGGNNNNDNNNYVPSSSTSIGDSIYGESASIYSASYASTTSTSGLHNGGVGVGSNCSRRPSVSDNYSASNLRNPSMPINGAGFLRRIFSRRSRHNSLNVNCEANSDGDGVVSGWSNPFFEPVVPWRRSSRQYQHKTRRIHSFRKKFSSRHQRTTDYNNNDNYNDDRICIKSPLDIRASQSTGDLSVVNLKTVADLCEPARTKHQKAYNQVTCLFDSKRRATHNSRITGSINRLRDNAITDPSDFSDSNSELGNNGHGNDKITINNNTYTRQFRIHPTTDSDNVAYASTSVLNGVPQSVASSCQSPDAPSCGTVAAVLPVTTITTTTTHTPSPSLHSRSDSQAKGLSSVHERSSIPLYYLTTSGKSMENGGSSKQLLKQDKLFTAPLAEPETGSIVTPVESSSQSALTSSRSQLPGPLNGQMPTLKQNSFTNRSTINNNDDYSKCSTINGDSHHINLKSNHNSNTIYSQMNSSYNHFELKNSDQVLYDHNKNLLKKHEQQGLWYSQLQKCQQQDQSLRHHLKHEQQVTEGIVDNIDSTCSISSSSYHKHDDNNNNNNRQSKESQIVAIGDCNALYPFTGDGFESCYLAFEADEQFYILATDPTEDTTDWLHVCRKQRIHEIGYVPTAYVQKNLYFQPVLLPKSEYVQLQDSDSSSTTTRTATSTTPTLKKSVNTTQTSARSPVNSVHSNKSNYSGMLMMNRNFRGTSPYVRLSGVSRDTDL</sequence>
<feature type="compositionally biased region" description="Low complexity" evidence="2">
    <location>
        <begin position="995"/>
        <end position="1011"/>
    </location>
</feature>
<dbReference type="InterPro" id="IPR027267">
    <property type="entry name" value="AH/BAR_dom_sf"/>
</dbReference>
<feature type="compositionally biased region" description="Low complexity" evidence="2">
    <location>
        <begin position="745"/>
        <end position="756"/>
    </location>
</feature>
<evidence type="ECO:0000256" key="1">
    <source>
        <dbReference type="SAM" id="Coils"/>
    </source>
</evidence>
<proteinExistence type="predicted"/>
<keyword evidence="4" id="KW-1185">Reference proteome</keyword>
<keyword evidence="1" id="KW-0175">Coiled coil</keyword>
<feature type="compositionally biased region" description="Polar residues" evidence="2">
    <location>
        <begin position="399"/>
        <end position="415"/>
    </location>
</feature>
<evidence type="ECO:0000313" key="3">
    <source>
        <dbReference type="EMBL" id="RTG83896.1"/>
    </source>
</evidence>
<feature type="region of interest" description="Disordered" evidence="2">
    <location>
        <begin position="669"/>
        <end position="693"/>
    </location>
</feature>
<feature type="coiled-coil region" evidence="1">
    <location>
        <begin position="104"/>
        <end position="156"/>
    </location>
</feature>